<organism evidence="1 2">
    <name type="scientific">Brevibacterium antiquum CNRZ 918</name>
    <dbReference type="NCBI Taxonomy" id="1255637"/>
    <lineage>
        <taxon>Bacteria</taxon>
        <taxon>Bacillati</taxon>
        <taxon>Actinomycetota</taxon>
        <taxon>Actinomycetes</taxon>
        <taxon>Micrococcales</taxon>
        <taxon>Brevibacteriaceae</taxon>
        <taxon>Brevibacterium</taxon>
    </lineage>
</organism>
<sequence>MSKPTTSWVDDNGCYWPRTGRWCFRCNLPLWRTDGATEYHPTCEPITLHSSETRKEM</sequence>
<dbReference type="EMBL" id="FXZD01000013">
    <property type="protein sequence ID" value="SMY04076.1"/>
    <property type="molecule type" value="Genomic_DNA"/>
</dbReference>
<name>A0A2H1KWC3_9MICO</name>
<gene>
    <name evidence="1" type="ORF">BANT918_02968</name>
</gene>
<accession>A0A2H1KWC3</accession>
<dbReference type="Proteomes" id="UP000234433">
    <property type="component" value="Unassembled WGS sequence"/>
</dbReference>
<dbReference type="AlphaFoldDB" id="A0A2H1KWC3"/>
<protein>
    <submittedName>
        <fullName evidence="1">Uncharacterized protein</fullName>
    </submittedName>
</protein>
<proteinExistence type="predicted"/>
<evidence type="ECO:0000313" key="1">
    <source>
        <dbReference type="EMBL" id="SMY04076.1"/>
    </source>
</evidence>
<evidence type="ECO:0000313" key="2">
    <source>
        <dbReference type="Proteomes" id="UP000234433"/>
    </source>
</evidence>
<reference evidence="1 2" key="1">
    <citation type="submission" date="2017-03" db="EMBL/GenBank/DDBJ databases">
        <authorList>
            <person name="Afonso C.L."/>
            <person name="Miller P.J."/>
            <person name="Scott M.A."/>
            <person name="Spackman E."/>
            <person name="Goraichik I."/>
            <person name="Dimitrov K.M."/>
            <person name="Suarez D.L."/>
            <person name="Swayne D.E."/>
        </authorList>
    </citation>
    <scope>NUCLEOTIDE SEQUENCE [LARGE SCALE GENOMIC DNA]</scope>
    <source>
        <strain evidence="1 2">CNRZ 918</strain>
    </source>
</reference>